<proteinExistence type="predicted"/>
<dbReference type="OrthoDB" id="4319165at2"/>
<sequence length="169" mass="18088">MPTTPATDSAASCRVRTPYPSPAPGVAGQTGPGAPVEEEGAVPPRRRLRQPAQRDKRACPRFSASEYADLQQAAGVCRMTVGGYLAEAGLAAARAESPEAAVADYRRAVQELMASNRQAAAVGNNLNQLARHLNSEQALPEREVVRGLLARVQDVLDEVDQAVEYLVRR</sequence>
<comment type="caution">
    <text evidence="2">The sequence shown here is derived from an EMBL/GenBank/DDBJ whole genome shotgun (WGS) entry which is preliminary data.</text>
</comment>
<protein>
    <submittedName>
        <fullName evidence="2">Uncharacterized protein</fullName>
    </submittedName>
</protein>
<dbReference type="InterPro" id="IPR053842">
    <property type="entry name" value="NikA-like"/>
</dbReference>
<evidence type="ECO:0000313" key="2">
    <source>
        <dbReference type="EMBL" id="OEU96290.1"/>
    </source>
</evidence>
<gene>
    <name evidence="2" type="ORF">AN216_21485</name>
</gene>
<accession>A0A1E7JX92</accession>
<feature type="compositionally biased region" description="Polar residues" evidence="1">
    <location>
        <begin position="1"/>
        <end position="10"/>
    </location>
</feature>
<dbReference type="Pfam" id="PF21983">
    <property type="entry name" value="NikA-like"/>
    <property type="match status" value="1"/>
</dbReference>
<dbReference type="STRING" id="1075402.AN216_21485"/>
<dbReference type="AlphaFoldDB" id="A0A1E7JX92"/>
<organism evidence="2 3">
    <name type="scientific">Streptomyces oceani</name>
    <dbReference type="NCBI Taxonomy" id="1075402"/>
    <lineage>
        <taxon>Bacteria</taxon>
        <taxon>Bacillati</taxon>
        <taxon>Actinomycetota</taxon>
        <taxon>Actinomycetes</taxon>
        <taxon>Kitasatosporales</taxon>
        <taxon>Streptomycetaceae</taxon>
        <taxon>Streptomyces</taxon>
    </lineage>
</organism>
<reference evidence="2 3" key="1">
    <citation type="journal article" date="2016" name="Front. Microbiol.">
        <title>Comparative Genomics Analysis of Streptomyces Species Reveals Their Adaptation to the Marine Environment and Their Diversity at the Genomic Level.</title>
        <authorList>
            <person name="Tian X."/>
            <person name="Zhang Z."/>
            <person name="Yang T."/>
            <person name="Chen M."/>
            <person name="Li J."/>
            <person name="Chen F."/>
            <person name="Yang J."/>
            <person name="Li W."/>
            <person name="Zhang B."/>
            <person name="Zhang Z."/>
            <person name="Wu J."/>
            <person name="Zhang C."/>
            <person name="Long L."/>
            <person name="Xiao J."/>
        </authorList>
    </citation>
    <scope>NUCLEOTIDE SEQUENCE [LARGE SCALE GENOMIC DNA]</scope>
    <source>
        <strain evidence="2 3">SCSIO 02100</strain>
    </source>
</reference>
<name>A0A1E7JX92_9ACTN</name>
<evidence type="ECO:0000313" key="3">
    <source>
        <dbReference type="Proteomes" id="UP000176101"/>
    </source>
</evidence>
<dbReference type="Proteomes" id="UP000176101">
    <property type="component" value="Unassembled WGS sequence"/>
</dbReference>
<evidence type="ECO:0000256" key="1">
    <source>
        <dbReference type="SAM" id="MobiDB-lite"/>
    </source>
</evidence>
<dbReference type="EMBL" id="LJGU01000145">
    <property type="protein sequence ID" value="OEU96290.1"/>
    <property type="molecule type" value="Genomic_DNA"/>
</dbReference>
<feature type="region of interest" description="Disordered" evidence="1">
    <location>
        <begin position="1"/>
        <end position="60"/>
    </location>
</feature>
<keyword evidence="3" id="KW-1185">Reference proteome</keyword>